<sequence>MARLLSYSPRWAAFSATITQPTNSGSRSPQPRTKRSSATDAAAQPTSDVWVPSPVVSARVLDATYICMFAWDCSRLSNKPQTRSYTKSNQL</sequence>
<dbReference type="InParanoid" id="A0A165JB73"/>
<dbReference type="AlphaFoldDB" id="A0A165JB73"/>
<evidence type="ECO:0000313" key="2">
    <source>
        <dbReference type="EMBL" id="KZT61611.1"/>
    </source>
</evidence>
<accession>A0A165JB73</accession>
<name>A0A165JB73_9BASI</name>
<dbReference type="Proteomes" id="UP000076842">
    <property type="component" value="Unassembled WGS sequence"/>
</dbReference>
<feature type="region of interest" description="Disordered" evidence="1">
    <location>
        <begin position="18"/>
        <end position="46"/>
    </location>
</feature>
<proteinExistence type="predicted"/>
<evidence type="ECO:0000313" key="3">
    <source>
        <dbReference type="Proteomes" id="UP000076842"/>
    </source>
</evidence>
<gene>
    <name evidence="2" type="ORF">CALCODRAFT_491164</name>
</gene>
<protein>
    <submittedName>
        <fullName evidence="2">Uncharacterized protein</fullName>
    </submittedName>
</protein>
<evidence type="ECO:0000256" key="1">
    <source>
        <dbReference type="SAM" id="MobiDB-lite"/>
    </source>
</evidence>
<organism evidence="2 3">
    <name type="scientific">Calocera cornea HHB12733</name>
    <dbReference type="NCBI Taxonomy" id="1353952"/>
    <lineage>
        <taxon>Eukaryota</taxon>
        <taxon>Fungi</taxon>
        <taxon>Dikarya</taxon>
        <taxon>Basidiomycota</taxon>
        <taxon>Agaricomycotina</taxon>
        <taxon>Dacrymycetes</taxon>
        <taxon>Dacrymycetales</taxon>
        <taxon>Dacrymycetaceae</taxon>
        <taxon>Calocera</taxon>
    </lineage>
</organism>
<reference evidence="2 3" key="1">
    <citation type="journal article" date="2016" name="Mol. Biol. Evol.">
        <title>Comparative Genomics of Early-Diverging Mushroom-Forming Fungi Provides Insights into the Origins of Lignocellulose Decay Capabilities.</title>
        <authorList>
            <person name="Nagy L.G."/>
            <person name="Riley R."/>
            <person name="Tritt A."/>
            <person name="Adam C."/>
            <person name="Daum C."/>
            <person name="Floudas D."/>
            <person name="Sun H."/>
            <person name="Yadav J.S."/>
            <person name="Pangilinan J."/>
            <person name="Larsson K.H."/>
            <person name="Matsuura K."/>
            <person name="Barry K."/>
            <person name="Labutti K."/>
            <person name="Kuo R."/>
            <person name="Ohm R.A."/>
            <person name="Bhattacharya S.S."/>
            <person name="Shirouzu T."/>
            <person name="Yoshinaga Y."/>
            <person name="Martin F.M."/>
            <person name="Grigoriev I.V."/>
            <person name="Hibbett D.S."/>
        </authorList>
    </citation>
    <scope>NUCLEOTIDE SEQUENCE [LARGE SCALE GENOMIC DNA]</scope>
    <source>
        <strain evidence="2 3">HHB12733</strain>
    </source>
</reference>
<keyword evidence="3" id="KW-1185">Reference proteome</keyword>
<dbReference type="EMBL" id="KV423922">
    <property type="protein sequence ID" value="KZT61611.1"/>
    <property type="molecule type" value="Genomic_DNA"/>
</dbReference>